<sequence>MSMYQRPWIPDLRSSLGRYAGARTRAPPCASPQVVAVDNHADHVLLFLDPCSTMKWATCDGTNCQCVLRVSSDGPGIPLNCSALIPKCFLMKAEMYRARTGQSTRSSGKPTEHAFVDNDGIYDPDCEANGRFKAKQCNNTNECWCVNSAGVRRTDKGDKDSIKCEELVETIWVRLQLKHKPTGAPVDPTALRQAIGDAISKRYGVDGKLVNNTEYDKDARLIMVDVVKPKTDRTTDLSRAAYYMEKDVKILPLFTGEAKFLPTVGSQTLDFEDIVVYYVDEKPPTFTMKRLTGGVIAVIVVVILAVAAGLLVLFFARRRNRARYEKTQPREMDEMQ</sequence>
<dbReference type="Proteomes" id="UP000261540">
    <property type="component" value="Unplaced"/>
</dbReference>
<evidence type="ECO:0000256" key="3">
    <source>
        <dbReference type="ARBA" id="ARBA00022692"/>
    </source>
</evidence>
<evidence type="ECO:0000256" key="6">
    <source>
        <dbReference type="ARBA" id="ARBA00023136"/>
    </source>
</evidence>
<dbReference type="SUPFAM" id="SSF57610">
    <property type="entry name" value="Thyroglobulin type-1 domain"/>
    <property type="match status" value="1"/>
</dbReference>
<evidence type="ECO:0000313" key="11">
    <source>
        <dbReference type="Ensembl" id="ENSPKIP00000026106.1"/>
    </source>
</evidence>
<name>A0A3B3S7Z9_9TELE</name>
<dbReference type="Pfam" id="PF21283">
    <property type="entry name" value="EPCAM-Trop-2_C"/>
    <property type="match status" value="1"/>
</dbReference>
<reference evidence="11" key="1">
    <citation type="submission" date="2025-08" db="UniProtKB">
        <authorList>
            <consortium name="Ensembl"/>
        </authorList>
    </citation>
    <scope>IDENTIFICATION</scope>
</reference>
<protein>
    <submittedName>
        <fullName evidence="11">Epithelial cell adhesion molecule-like</fullName>
    </submittedName>
</protein>
<dbReference type="GeneTree" id="ENSGT00390000018245"/>
<evidence type="ECO:0000256" key="5">
    <source>
        <dbReference type="ARBA" id="ARBA00022989"/>
    </source>
</evidence>
<comment type="caution">
    <text evidence="9">Lacks conserved residue(s) required for the propagation of feature annotation.</text>
</comment>
<feature type="domain" description="Thyroglobulin type-1" evidence="10">
    <location>
        <begin position="85"/>
        <end position="164"/>
    </location>
</feature>
<dbReference type="InterPro" id="IPR043406">
    <property type="entry name" value="EPCAM/Trop-2"/>
</dbReference>
<reference evidence="11" key="2">
    <citation type="submission" date="2025-09" db="UniProtKB">
        <authorList>
            <consortium name="Ensembl"/>
        </authorList>
    </citation>
    <scope>IDENTIFICATION</scope>
</reference>
<keyword evidence="12" id="KW-1185">Reference proteome</keyword>
<dbReference type="InterPro" id="IPR000716">
    <property type="entry name" value="Thyroglobulin_1"/>
</dbReference>
<evidence type="ECO:0000256" key="2">
    <source>
        <dbReference type="ARBA" id="ARBA00007669"/>
    </source>
</evidence>
<keyword evidence="5" id="KW-1133">Transmembrane helix</keyword>
<evidence type="ECO:0000313" key="12">
    <source>
        <dbReference type="Proteomes" id="UP000261540"/>
    </source>
</evidence>
<organism evidence="11 12">
    <name type="scientific">Paramormyrops kingsleyae</name>
    <dbReference type="NCBI Taxonomy" id="1676925"/>
    <lineage>
        <taxon>Eukaryota</taxon>
        <taxon>Metazoa</taxon>
        <taxon>Chordata</taxon>
        <taxon>Craniata</taxon>
        <taxon>Vertebrata</taxon>
        <taxon>Euteleostomi</taxon>
        <taxon>Actinopterygii</taxon>
        <taxon>Neopterygii</taxon>
        <taxon>Teleostei</taxon>
        <taxon>Osteoglossocephala</taxon>
        <taxon>Osteoglossomorpha</taxon>
        <taxon>Osteoglossiformes</taxon>
        <taxon>Mormyridae</taxon>
        <taxon>Paramormyrops</taxon>
    </lineage>
</organism>
<accession>A0A3B3S7Z9</accession>
<dbReference type="PROSITE" id="PS51162">
    <property type="entry name" value="THYROGLOBULIN_1_2"/>
    <property type="match status" value="1"/>
</dbReference>
<dbReference type="AlphaFoldDB" id="A0A3B3S7Z9"/>
<comment type="similarity">
    <text evidence="2">Belongs to the EPCAM family.</text>
</comment>
<dbReference type="Gene3D" id="4.10.800.10">
    <property type="entry name" value="Thyroglobulin type-1"/>
    <property type="match status" value="1"/>
</dbReference>
<dbReference type="CDD" id="cd00191">
    <property type="entry name" value="TY"/>
    <property type="match status" value="1"/>
</dbReference>
<evidence type="ECO:0000256" key="9">
    <source>
        <dbReference type="PROSITE-ProRule" id="PRU00500"/>
    </source>
</evidence>
<dbReference type="InterPro" id="IPR049420">
    <property type="entry name" value="EPCAM-Trop-2_C"/>
</dbReference>
<dbReference type="Pfam" id="PF00086">
    <property type="entry name" value="Thyroglobulin_1"/>
    <property type="match status" value="1"/>
</dbReference>
<evidence type="ECO:0000256" key="1">
    <source>
        <dbReference type="ARBA" id="ARBA00004479"/>
    </source>
</evidence>
<dbReference type="Ensembl" id="ENSPKIT00000006855.1">
    <property type="protein sequence ID" value="ENSPKIP00000026106.1"/>
    <property type="gene ID" value="ENSPKIG00000008710.1"/>
</dbReference>
<dbReference type="SMART" id="SM00211">
    <property type="entry name" value="TY"/>
    <property type="match status" value="1"/>
</dbReference>
<keyword evidence="4" id="KW-0732">Signal</keyword>
<evidence type="ECO:0000256" key="7">
    <source>
        <dbReference type="ARBA" id="ARBA00023157"/>
    </source>
</evidence>
<keyword evidence="7" id="KW-1015">Disulfide bond</keyword>
<evidence type="ECO:0000256" key="8">
    <source>
        <dbReference type="ARBA" id="ARBA00023180"/>
    </source>
</evidence>
<comment type="subcellular location">
    <subcellularLocation>
        <location evidence="1">Membrane</location>
        <topology evidence="1">Single-pass type I membrane protein</topology>
    </subcellularLocation>
</comment>
<evidence type="ECO:0000259" key="10">
    <source>
        <dbReference type="PROSITE" id="PS51162"/>
    </source>
</evidence>
<keyword evidence="3" id="KW-0812">Transmembrane</keyword>
<dbReference type="InterPro" id="IPR036857">
    <property type="entry name" value="Thyroglobulin_1_sf"/>
</dbReference>
<dbReference type="FunFam" id="4.10.800.10:FF:000008">
    <property type="entry name" value="tumor-associated calcium signal transducer 2"/>
    <property type="match status" value="1"/>
</dbReference>
<keyword evidence="6" id="KW-0472">Membrane</keyword>
<keyword evidence="8" id="KW-0325">Glycoprotein</keyword>
<dbReference type="PANTHER" id="PTHR14168">
    <property type="entry name" value="TUMOR-ASSOCIATED CALCIUM SIGNAL TRANSDUCER"/>
    <property type="match status" value="1"/>
</dbReference>
<dbReference type="GO" id="GO:0016020">
    <property type="term" value="C:membrane"/>
    <property type="evidence" value="ECO:0007669"/>
    <property type="project" value="UniProtKB-SubCell"/>
</dbReference>
<dbReference type="STRING" id="1676925.ENSPKIP00000026106"/>
<proteinExistence type="inferred from homology"/>
<dbReference type="PANTHER" id="PTHR14168:SF4">
    <property type="entry name" value="EPITHELIAL CELL ADHESION MOLECULE PRECURSOR"/>
    <property type="match status" value="1"/>
</dbReference>
<dbReference type="PROSITE" id="PS00484">
    <property type="entry name" value="THYROGLOBULIN_1_1"/>
    <property type="match status" value="1"/>
</dbReference>
<evidence type="ECO:0000256" key="4">
    <source>
        <dbReference type="ARBA" id="ARBA00022729"/>
    </source>
</evidence>